<dbReference type="PANTHER" id="PTHR33376">
    <property type="match status" value="1"/>
</dbReference>
<sequence length="338" mass="37188">MRVRPLITSAACAAAIASLAACGTSAAPAIGGEAPVILRLALNQTEKHPSYVALTGFGIRLQQATGGRYRLDVFPNEVLGAQQEVLGLTSDGIIDLAVISGTQLENINPDFRVFNLPRVFDSVEHQMKVINDPAVVGDLYRSLEGDQHLTVLGGFTQGERNLYTKKPINTPADLAGQKIRVQESPVMLRMITTMGGSPTPMSYGEVYTAMQSGVLDGAENNEVSYFTQKHYEVAPHYTYTKHLVGLDYLVANSETLQKMSPEDRATFDREWTKTYEEFVTLWDKATKDAIEGATAEGAQFHQIDTAPFDERLEPLARSFLANPTQQQLYDRTRQAATR</sequence>
<dbReference type="InterPro" id="IPR004682">
    <property type="entry name" value="TRAP_DctP"/>
</dbReference>
<dbReference type="Pfam" id="PF03480">
    <property type="entry name" value="DctP"/>
    <property type="match status" value="1"/>
</dbReference>
<comment type="caution">
    <text evidence="3">The sequence shown here is derived from an EMBL/GenBank/DDBJ whole genome shotgun (WGS) entry which is preliminary data.</text>
</comment>
<proteinExistence type="predicted"/>
<name>A0ABQ6IL35_9MICO</name>
<feature type="chain" id="PRO_5047401367" evidence="2">
    <location>
        <begin position="21"/>
        <end position="338"/>
    </location>
</feature>
<evidence type="ECO:0000313" key="4">
    <source>
        <dbReference type="Proteomes" id="UP001157126"/>
    </source>
</evidence>
<gene>
    <name evidence="3" type="ORF">GCM10025883_02110</name>
</gene>
<evidence type="ECO:0000256" key="1">
    <source>
        <dbReference type="ARBA" id="ARBA00022729"/>
    </source>
</evidence>
<dbReference type="RefSeq" id="WP_284302270.1">
    <property type="nucleotide sequence ID" value="NZ_BSUO01000001.1"/>
</dbReference>
<dbReference type="EMBL" id="BSUO01000001">
    <property type="protein sequence ID" value="GMA38166.1"/>
    <property type="molecule type" value="Genomic_DNA"/>
</dbReference>
<dbReference type="PROSITE" id="PS51257">
    <property type="entry name" value="PROKAR_LIPOPROTEIN"/>
    <property type="match status" value="1"/>
</dbReference>
<dbReference type="NCBIfam" id="NF037995">
    <property type="entry name" value="TRAP_S1"/>
    <property type="match status" value="1"/>
</dbReference>
<dbReference type="Gene3D" id="3.40.190.170">
    <property type="entry name" value="Bacterial extracellular solute-binding protein, family 7"/>
    <property type="match status" value="1"/>
</dbReference>
<keyword evidence="4" id="KW-1185">Reference proteome</keyword>
<keyword evidence="1 2" id="KW-0732">Signal</keyword>
<reference evidence="4" key="1">
    <citation type="journal article" date="2019" name="Int. J. Syst. Evol. Microbiol.">
        <title>The Global Catalogue of Microorganisms (GCM) 10K type strain sequencing project: providing services to taxonomists for standard genome sequencing and annotation.</title>
        <authorList>
            <consortium name="The Broad Institute Genomics Platform"/>
            <consortium name="The Broad Institute Genome Sequencing Center for Infectious Disease"/>
            <person name="Wu L."/>
            <person name="Ma J."/>
        </authorList>
    </citation>
    <scope>NUCLEOTIDE SEQUENCE [LARGE SCALE GENOMIC DNA]</scope>
    <source>
        <strain evidence="4">NBRC 113072</strain>
    </source>
</reference>
<accession>A0ABQ6IL35</accession>
<dbReference type="CDD" id="cd13671">
    <property type="entry name" value="PBP2_TRAP_SBP_like_3"/>
    <property type="match status" value="1"/>
</dbReference>
<dbReference type="Proteomes" id="UP001157126">
    <property type="component" value="Unassembled WGS sequence"/>
</dbReference>
<evidence type="ECO:0000256" key="2">
    <source>
        <dbReference type="SAM" id="SignalP"/>
    </source>
</evidence>
<dbReference type="InterPro" id="IPR038404">
    <property type="entry name" value="TRAP_DctP_sf"/>
</dbReference>
<feature type="signal peptide" evidence="2">
    <location>
        <begin position="1"/>
        <end position="20"/>
    </location>
</feature>
<protein>
    <submittedName>
        <fullName evidence="3">C4-dicarboxylate ABC transporter substrate-binding protein</fullName>
    </submittedName>
</protein>
<organism evidence="3 4">
    <name type="scientific">Mobilicoccus caccae</name>
    <dbReference type="NCBI Taxonomy" id="1859295"/>
    <lineage>
        <taxon>Bacteria</taxon>
        <taxon>Bacillati</taxon>
        <taxon>Actinomycetota</taxon>
        <taxon>Actinomycetes</taxon>
        <taxon>Micrococcales</taxon>
        <taxon>Dermatophilaceae</taxon>
        <taxon>Mobilicoccus</taxon>
    </lineage>
</organism>
<dbReference type="InterPro" id="IPR018389">
    <property type="entry name" value="DctP_fam"/>
</dbReference>
<dbReference type="PIRSF" id="PIRSF006470">
    <property type="entry name" value="DctB"/>
    <property type="match status" value="1"/>
</dbReference>
<evidence type="ECO:0000313" key="3">
    <source>
        <dbReference type="EMBL" id="GMA38166.1"/>
    </source>
</evidence>
<dbReference type="NCBIfam" id="TIGR00787">
    <property type="entry name" value="dctP"/>
    <property type="match status" value="1"/>
</dbReference>
<dbReference type="PANTHER" id="PTHR33376:SF2">
    <property type="entry name" value="DICARBOXYLATE-BINDING PERIPLASMIC PROTEIN"/>
    <property type="match status" value="1"/>
</dbReference>